<dbReference type="Proteomes" id="UP000182248">
    <property type="component" value="Unassembled WGS sequence"/>
</dbReference>
<sequence>MKKVLLSAMVMLGVLALPVSCKEKQKNTSETVEQEEVIVEEESPEVPDMHNAETSLDFEGVYEGVIPCADCEGIKFTVTIHEDGTLEENSEYLGRAKETTFKDHGTWNIDESTLTFTPEAGNPRLYFVGEGFIRMLDQEGNDIEGDLADMYILRKK</sequence>
<dbReference type="STRING" id="1150368.SAMN02927921_02933"/>
<gene>
    <name evidence="2" type="ORF">SAMN02927921_02933</name>
</gene>
<reference evidence="2 3" key="1">
    <citation type="submission" date="2016-11" db="EMBL/GenBank/DDBJ databases">
        <authorList>
            <person name="Jaros S."/>
            <person name="Januszkiewicz K."/>
            <person name="Wedrychowicz H."/>
        </authorList>
    </citation>
    <scope>NUCLEOTIDE SEQUENCE [LARGE SCALE GENOMIC DNA]</scope>
    <source>
        <strain evidence="2 3">CGMCC 1.12145</strain>
    </source>
</reference>
<accession>A0A1K1QXL1</accession>
<proteinExistence type="predicted"/>
<dbReference type="RefSeq" id="WP_072318136.1">
    <property type="nucleotide sequence ID" value="NZ_FPJE01000016.1"/>
</dbReference>
<feature type="chain" id="PRO_5012430683" evidence="1">
    <location>
        <begin position="22"/>
        <end position="156"/>
    </location>
</feature>
<keyword evidence="3" id="KW-1185">Reference proteome</keyword>
<evidence type="ECO:0000313" key="2">
    <source>
        <dbReference type="EMBL" id="SFW64355.1"/>
    </source>
</evidence>
<evidence type="ECO:0000256" key="1">
    <source>
        <dbReference type="SAM" id="SignalP"/>
    </source>
</evidence>
<dbReference type="AlphaFoldDB" id="A0A1K1QXL1"/>
<dbReference type="InterPro" id="IPR007298">
    <property type="entry name" value="Cu-R_lipoprotein_NlpE"/>
</dbReference>
<feature type="signal peptide" evidence="1">
    <location>
        <begin position="1"/>
        <end position="21"/>
    </location>
</feature>
<evidence type="ECO:0000313" key="3">
    <source>
        <dbReference type="Proteomes" id="UP000182248"/>
    </source>
</evidence>
<name>A0A1K1QXL1_9FLAO</name>
<dbReference type="Gene3D" id="2.40.128.640">
    <property type="match status" value="1"/>
</dbReference>
<dbReference type="EMBL" id="FPJE01000016">
    <property type="protein sequence ID" value="SFW64355.1"/>
    <property type="molecule type" value="Genomic_DNA"/>
</dbReference>
<keyword evidence="1" id="KW-0732">Signal</keyword>
<dbReference type="OrthoDB" id="5348860at2"/>
<organism evidence="2 3">
    <name type="scientific">Sinomicrobium oceani</name>
    <dbReference type="NCBI Taxonomy" id="1150368"/>
    <lineage>
        <taxon>Bacteria</taxon>
        <taxon>Pseudomonadati</taxon>
        <taxon>Bacteroidota</taxon>
        <taxon>Flavobacteriia</taxon>
        <taxon>Flavobacteriales</taxon>
        <taxon>Flavobacteriaceae</taxon>
        <taxon>Sinomicrobium</taxon>
    </lineage>
</organism>
<dbReference type="Pfam" id="PF04170">
    <property type="entry name" value="NlpE"/>
    <property type="match status" value="1"/>
</dbReference>
<protein>
    <submittedName>
        <fullName evidence="2">NlpE N-terminal domain-containing protein</fullName>
    </submittedName>
</protein>